<dbReference type="PANTHER" id="PTHR23012">
    <property type="entry name" value="RING/FYVE/PHD ZINC FINGER DOMAIN-CONTAINING"/>
    <property type="match status" value="1"/>
</dbReference>
<keyword evidence="3" id="KW-0862">Zinc</keyword>
<dbReference type="InterPro" id="IPR013083">
    <property type="entry name" value="Znf_RING/FYVE/PHD"/>
</dbReference>
<dbReference type="InterPro" id="IPR011016">
    <property type="entry name" value="Znf_RING-CH"/>
</dbReference>
<protein>
    <submittedName>
        <fullName evidence="7 8">Uncharacterized protein LOC111318024 isoform X1</fullName>
    </submittedName>
</protein>
<dbReference type="Proteomes" id="UP000515121">
    <property type="component" value="Unplaced"/>
</dbReference>
<evidence type="ECO:0000313" key="6">
    <source>
        <dbReference type="Proteomes" id="UP000515121"/>
    </source>
</evidence>
<keyword evidence="6" id="KW-1185">Reference proteome</keyword>
<dbReference type="RefSeq" id="XP_022776371.1">
    <property type="nucleotide sequence ID" value="XM_022920636.1"/>
</dbReference>
<dbReference type="FunFam" id="3.30.40.10:FF:000337">
    <property type="entry name" value="Zinc finger family protein"/>
    <property type="match status" value="1"/>
</dbReference>
<dbReference type="InterPro" id="IPR033275">
    <property type="entry name" value="MARCH-like"/>
</dbReference>
<dbReference type="GO" id="GO:0004842">
    <property type="term" value="F:ubiquitin-protein transferase activity"/>
    <property type="evidence" value="ECO:0007669"/>
    <property type="project" value="TreeGrafter"/>
</dbReference>
<keyword evidence="1" id="KW-0479">Metal-binding</keyword>
<dbReference type="Gene3D" id="3.30.40.10">
    <property type="entry name" value="Zinc/RING finger domain, C3HC4 (zinc finger)"/>
    <property type="match status" value="1"/>
</dbReference>
<evidence type="ECO:0000256" key="2">
    <source>
        <dbReference type="ARBA" id="ARBA00022771"/>
    </source>
</evidence>
<proteinExistence type="predicted"/>
<organism evidence="6 7">
    <name type="scientific">Durio zibethinus</name>
    <name type="common">Durian</name>
    <dbReference type="NCBI Taxonomy" id="66656"/>
    <lineage>
        <taxon>Eukaryota</taxon>
        <taxon>Viridiplantae</taxon>
        <taxon>Streptophyta</taxon>
        <taxon>Embryophyta</taxon>
        <taxon>Tracheophyta</taxon>
        <taxon>Spermatophyta</taxon>
        <taxon>Magnoliopsida</taxon>
        <taxon>eudicotyledons</taxon>
        <taxon>Gunneridae</taxon>
        <taxon>Pentapetalae</taxon>
        <taxon>rosids</taxon>
        <taxon>malvids</taxon>
        <taxon>Malvales</taxon>
        <taxon>Malvaceae</taxon>
        <taxon>Helicteroideae</taxon>
        <taxon>Durio</taxon>
    </lineage>
</organism>
<feature type="domain" description="RING-CH-type" evidence="5">
    <location>
        <begin position="51"/>
        <end position="111"/>
    </location>
</feature>
<keyword evidence="4" id="KW-0472">Membrane</keyword>
<dbReference type="AlphaFoldDB" id="A0A6P6BGZ9"/>
<feature type="transmembrane region" description="Helical" evidence="4">
    <location>
        <begin position="171"/>
        <end position="190"/>
    </location>
</feature>
<dbReference type="GeneID" id="111318024"/>
<dbReference type="CDD" id="cd16495">
    <property type="entry name" value="RING_CH-C4HC3_MARCH"/>
    <property type="match status" value="1"/>
</dbReference>
<evidence type="ECO:0000313" key="8">
    <source>
        <dbReference type="RefSeq" id="XP_022776371.1"/>
    </source>
</evidence>
<keyword evidence="4" id="KW-0812">Transmembrane</keyword>
<name>A0A6P6BGZ9_DURZI</name>
<evidence type="ECO:0000313" key="7">
    <source>
        <dbReference type="RefSeq" id="XP_022776370.1"/>
    </source>
</evidence>
<reference evidence="7 8" key="1">
    <citation type="submission" date="2025-04" db="UniProtKB">
        <authorList>
            <consortium name="RefSeq"/>
        </authorList>
    </citation>
    <scope>IDENTIFICATION</scope>
    <source>
        <tissue evidence="7 8">Fruit stalk</tissue>
    </source>
</reference>
<dbReference type="Pfam" id="PF12906">
    <property type="entry name" value="RINGv"/>
    <property type="match status" value="1"/>
</dbReference>
<dbReference type="PROSITE" id="PS51292">
    <property type="entry name" value="ZF_RING_CH"/>
    <property type="match status" value="1"/>
</dbReference>
<dbReference type="GO" id="GO:0016020">
    <property type="term" value="C:membrane"/>
    <property type="evidence" value="ECO:0007669"/>
    <property type="project" value="TreeGrafter"/>
</dbReference>
<dbReference type="GO" id="GO:0008270">
    <property type="term" value="F:zinc ion binding"/>
    <property type="evidence" value="ECO:0007669"/>
    <property type="project" value="UniProtKB-KW"/>
</dbReference>
<dbReference type="PANTHER" id="PTHR23012:SF93">
    <property type="entry name" value="RING_FYVE_PHD ZINC FINGER SUPERFAMILY PROTEIN"/>
    <property type="match status" value="1"/>
</dbReference>
<dbReference type="InterPro" id="IPR022143">
    <property type="entry name" value="DUF3675"/>
</dbReference>
<feature type="transmembrane region" description="Helical" evidence="4">
    <location>
        <begin position="202"/>
        <end position="223"/>
    </location>
</feature>
<evidence type="ECO:0000259" key="5">
    <source>
        <dbReference type="PROSITE" id="PS51292"/>
    </source>
</evidence>
<dbReference type="KEGG" id="dzi:111318024"/>
<dbReference type="Pfam" id="PF12428">
    <property type="entry name" value="DUF3675"/>
    <property type="match status" value="1"/>
</dbReference>
<accession>A0A6P6BGZ9</accession>
<sequence length="266" mass="30176">MGDHFVLLVDRLLTESTLEAAIESRNRSLQATASTVDDTKIFNSSPKLDLSSPRKIVECRICQDEDEDSNMETPCSCCGSLKYAHRGCVQRWCNEKGNTTCEICHQQFKPGYTAPPSLFQIGRIPMNLRGNWEISRRELNNSRFIAVVSTDRSLLDSRYDNYSVSTTRSLICYRTVAIIFMLLLVLRHTVPVILSETNEFSFPLFMLLLLRTVGIILPIYVMVKAVTALHRRRRQQVSSCSFNSYFDCSGVYVKVKTVSSSSAFLL</sequence>
<gene>
    <name evidence="7 8" type="primary">LOC111318024</name>
</gene>
<evidence type="ECO:0000256" key="4">
    <source>
        <dbReference type="SAM" id="Phobius"/>
    </source>
</evidence>
<dbReference type="SUPFAM" id="SSF57850">
    <property type="entry name" value="RING/U-box"/>
    <property type="match status" value="1"/>
</dbReference>
<dbReference type="RefSeq" id="XP_022776370.1">
    <property type="nucleotide sequence ID" value="XM_022920635.1"/>
</dbReference>
<evidence type="ECO:0000256" key="3">
    <source>
        <dbReference type="ARBA" id="ARBA00022833"/>
    </source>
</evidence>
<dbReference type="GO" id="GO:0016567">
    <property type="term" value="P:protein ubiquitination"/>
    <property type="evidence" value="ECO:0007669"/>
    <property type="project" value="TreeGrafter"/>
</dbReference>
<keyword evidence="2" id="KW-0863">Zinc-finger</keyword>
<dbReference type="OrthoDB" id="264354at2759"/>
<keyword evidence="4" id="KW-1133">Transmembrane helix</keyword>
<dbReference type="SMART" id="SM00744">
    <property type="entry name" value="RINGv"/>
    <property type="match status" value="1"/>
</dbReference>
<evidence type="ECO:0000256" key="1">
    <source>
        <dbReference type="ARBA" id="ARBA00022723"/>
    </source>
</evidence>